<evidence type="ECO:0000313" key="3">
    <source>
        <dbReference type="Proteomes" id="UP000001953"/>
    </source>
</evidence>
<dbReference type="EMBL" id="CP000319">
    <property type="protein sequence ID" value="ABE61770.1"/>
    <property type="molecule type" value="Genomic_DNA"/>
</dbReference>
<evidence type="ECO:0000313" key="2">
    <source>
        <dbReference type="EMBL" id="ABE61770.1"/>
    </source>
</evidence>
<organism evidence="2 3">
    <name type="scientific">Nitrobacter hamburgensis (strain DSM 10229 / NCIMB 13809 / X14)</name>
    <dbReference type="NCBI Taxonomy" id="323097"/>
    <lineage>
        <taxon>Bacteria</taxon>
        <taxon>Pseudomonadati</taxon>
        <taxon>Pseudomonadota</taxon>
        <taxon>Alphaproteobacteria</taxon>
        <taxon>Hyphomicrobiales</taxon>
        <taxon>Nitrobacteraceae</taxon>
        <taxon>Nitrobacter</taxon>
    </lineage>
</organism>
<dbReference type="RefSeq" id="WP_011509469.1">
    <property type="nucleotide sequence ID" value="NC_007964.1"/>
</dbReference>
<dbReference type="Pfam" id="PF18851">
    <property type="entry name" value="baeRF_family8"/>
    <property type="match status" value="1"/>
</dbReference>
<dbReference type="HOGENOM" id="CLU_044180_2_1_5"/>
<dbReference type="AlphaFoldDB" id="Q1QPS7"/>
<gene>
    <name evidence="2" type="ordered locus">Nham_0912</name>
</gene>
<dbReference type="STRING" id="323097.Nham_0912"/>
<dbReference type="eggNOG" id="COG1503">
    <property type="taxonomic scope" value="Bacteria"/>
</dbReference>
<name>Q1QPS7_NITHX</name>
<reference evidence="2 3" key="1">
    <citation type="submission" date="2006-03" db="EMBL/GenBank/DDBJ databases">
        <title>Complete sequence of chromosome of Nitrobacter hamburgensis X14.</title>
        <authorList>
            <consortium name="US DOE Joint Genome Institute"/>
            <person name="Copeland A."/>
            <person name="Lucas S."/>
            <person name="Lapidus A."/>
            <person name="Barry K."/>
            <person name="Detter J.C."/>
            <person name="Glavina del Rio T."/>
            <person name="Hammon N."/>
            <person name="Israni S."/>
            <person name="Dalin E."/>
            <person name="Tice H."/>
            <person name="Pitluck S."/>
            <person name="Chain P."/>
            <person name="Malfatti S."/>
            <person name="Shin M."/>
            <person name="Vergez L."/>
            <person name="Schmutz J."/>
            <person name="Larimer F."/>
            <person name="Land M."/>
            <person name="Hauser L."/>
            <person name="Kyrpides N."/>
            <person name="Ivanova N."/>
            <person name="Ward B."/>
            <person name="Arp D."/>
            <person name="Klotz M."/>
            <person name="Stein L."/>
            <person name="O'Mullan G."/>
            <person name="Starkenburg S."/>
            <person name="Sayavedra L."/>
            <person name="Poret-Peterson A.T."/>
            <person name="Gentry M.E."/>
            <person name="Bruce D."/>
            <person name="Richardson P."/>
        </authorList>
    </citation>
    <scope>NUCLEOTIDE SEQUENCE [LARGE SCALE GENOMIC DNA]</scope>
    <source>
        <strain evidence="3">DSM 10229 / NCIMB 13809 / X14</strain>
    </source>
</reference>
<dbReference type="OrthoDB" id="242138at2"/>
<evidence type="ECO:0000259" key="1">
    <source>
        <dbReference type="Pfam" id="PF18851"/>
    </source>
</evidence>
<feature type="domain" description="Bacterial archaeo-eukaryotic release factor family 8" evidence="1">
    <location>
        <begin position="129"/>
        <end position="269"/>
    </location>
</feature>
<sequence>MLYVDIPSSVDIAALTSHRGDLCVSIYLPTTPVTQEAQGHRIELKNLAKQAIEQIHAAGGDRHRAALIAEQLDDLVDDDEFWRFQAHSLAIFATPENLQTFRVPNALARIVSVSDRFYVKPLLRAVSFPNACYVLALAQRSVRLVEVSADLPAVPVEVEAMPQDAGRAVRGVGEIDHWPSGRIQGAEGQKVLLRQFARKVDRALRPLLGGSGLPLILAAAEPLASIYRSVNTYSQLAEAGIEGSPEGLTEAQLAERARPILDELYRDELATWRALFQQRENQGRATTDVAQAARAATFGAVDMILVDIDQIIPGRIDEQGAVSFPEQQDEGEYGVVDEIAARVLAAGGRVIGVRKADIPREGTLAAILRYPV</sequence>
<keyword evidence="3" id="KW-1185">Reference proteome</keyword>
<proteinExistence type="predicted"/>
<dbReference type="Proteomes" id="UP000001953">
    <property type="component" value="Chromosome"/>
</dbReference>
<accession>Q1QPS7</accession>
<protein>
    <recommendedName>
        <fullName evidence="1">Bacterial archaeo-eukaryotic release factor family 8 domain-containing protein</fullName>
    </recommendedName>
</protein>
<dbReference type="KEGG" id="nha:Nham_0912"/>
<dbReference type="InterPro" id="IPR040830">
    <property type="entry name" value="Bact_RF_family8"/>
</dbReference>